<accession>A0A0E1WYG8</accession>
<name>A0A0E1WYG8_9HYPH</name>
<sequence length="92" mass="10395">MKDACQTILTSGKFLGRSYSYADEAIYQIGKGHWSAGTPSMWREWNMAHHMTYIVRQLGAQAGEAFELSRLSEDAKQASFWPESEEGVFEQG</sequence>
<dbReference type="HOGENOM" id="CLU_2407538_0_0_5"/>
<evidence type="ECO:0000313" key="1">
    <source>
        <dbReference type="EMBL" id="EEZ29044.1"/>
    </source>
</evidence>
<proteinExistence type="predicted"/>
<dbReference type="Proteomes" id="UP000004659">
    <property type="component" value="Unassembled WGS sequence"/>
</dbReference>
<dbReference type="AlphaFoldDB" id="A0A0E1WYG8"/>
<dbReference type="InterPro" id="IPR025683">
    <property type="entry name" value="Protein_beta"/>
</dbReference>
<dbReference type="Pfam" id="PF14350">
    <property type="entry name" value="Beta_protein"/>
    <property type="match status" value="1"/>
</dbReference>
<dbReference type="EMBL" id="EQ999534">
    <property type="protein sequence ID" value="EEZ29044.1"/>
    <property type="molecule type" value="Genomic_DNA"/>
</dbReference>
<gene>
    <name evidence="1" type="ORF">BALG_02397</name>
</gene>
<organism evidence="1">
    <name type="scientific">Brucella pinnipedialis M292/94/1</name>
    <dbReference type="NCBI Taxonomy" id="520462"/>
    <lineage>
        <taxon>Bacteria</taxon>
        <taxon>Pseudomonadati</taxon>
        <taxon>Pseudomonadota</taxon>
        <taxon>Alphaproteobacteria</taxon>
        <taxon>Hyphomicrobiales</taxon>
        <taxon>Brucellaceae</taxon>
        <taxon>Brucella/Ochrobactrum group</taxon>
        <taxon>Brucella</taxon>
    </lineage>
</organism>
<reference evidence="1" key="1">
    <citation type="submission" date="2009-01" db="EMBL/GenBank/DDBJ databases">
        <title>The Genome Sequence of Brucella pinnipedialis M292/94/1.</title>
        <authorList>
            <consortium name="The Broad Institute Genome Sequencing Platform"/>
            <person name="Ward D."/>
            <person name="Young S.K."/>
            <person name="Kodira C.D."/>
            <person name="Zeng Q."/>
            <person name="Koehrsen M."/>
            <person name="Alvarado L."/>
            <person name="Berlin A."/>
            <person name="Borenstein D."/>
            <person name="Chen Z."/>
            <person name="Engels R."/>
            <person name="Freedman E."/>
            <person name="Gellesch M."/>
            <person name="Goldberg J."/>
            <person name="Griggs A."/>
            <person name="Gujja S."/>
            <person name="Heiman D."/>
            <person name="Hepburn T."/>
            <person name="Howarth C."/>
            <person name="Jen D."/>
            <person name="Larson L."/>
            <person name="Lewis B."/>
            <person name="Mehta T."/>
            <person name="Park D."/>
            <person name="Pearson M."/>
            <person name="Roberts A."/>
            <person name="Saif S."/>
            <person name="Shea T."/>
            <person name="Shenoy N."/>
            <person name="Sisk P."/>
            <person name="Stolte C."/>
            <person name="Sykes S."/>
            <person name="Walk T."/>
            <person name="White J."/>
            <person name="Yandava C."/>
            <person name="Whatmore A.M."/>
            <person name="Perrett L.L."/>
            <person name="O'Callaghan D."/>
            <person name="Nusbaum C."/>
            <person name="Galagan J."/>
            <person name="Birren B."/>
        </authorList>
    </citation>
    <scope>NUCLEOTIDE SEQUENCE [LARGE SCALE GENOMIC DNA]</scope>
    <source>
        <strain evidence="1">M292/94/1</strain>
    </source>
</reference>
<protein>
    <submittedName>
        <fullName evidence="1">Uncharacterized protein</fullName>
    </submittedName>
</protein>